<dbReference type="Proteomes" id="UP000236723">
    <property type="component" value="Unassembled WGS sequence"/>
</dbReference>
<keyword evidence="2" id="KW-0805">Transcription regulation</keyword>
<protein>
    <submittedName>
        <fullName evidence="6">DNA-binding transcriptional regulator, LysR family</fullName>
    </submittedName>
</protein>
<keyword evidence="7" id="KW-1185">Reference proteome</keyword>
<evidence type="ECO:0000259" key="5">
    <source>
        <dbReference type="PROSITE" id="PS50931"/>
    </source>
</evidence>
<dbReference type="PRINTS" id="PR00039">
    <property type="entry name" value="HTHLYSR"/>
</dbReference>
<dbReference type="GO" id="GO:0003700">
    <property type="term" value="F:DNA-binding transcription factor activity"/>
    <property type="evidence" value="ECO:0007669"/>
    <property type="project" value="InterPro"/>
</dbReference>
<dbReference type="InterPro" id="IPR036388">
    <property type="entry name" value="WH-like_DNA-bd_sf"/>
</dbReference>
<accession>A0A1H6C9W3</accession>
<dbReference type="SUPFAM" id="SSF46785">
    <property type="entry name" value="Winged helix' DNA-binding domain"/>
    <property type="match status" value="1"/>
</dbReference>
<reference evidence="7" key="1">
    <citation type="submission" date="2016-10" db="EMBL/GenBank/DDBJ databases">
        <authorList>
            <person name="Varghese N."/>
            <person name="Submissions S."/>
        </authorList>
    </citation>
    <scope>NUCLEOTIDE SEQUENCE [LARGE SCALE GENOMIC DNA]</scope>
    <source>
        <strain evidence="7">DSM 43163</strain>
    </source>
</reference>
<dbReference type="RefSeq" id="WP_103939714.1">
    <property type="nucleotide sequence ID" value="NZ_FNVO01000009.1"/>
</dbReference>
<evidence type="ECO:0000256" key="4">
    <source>
        <dbReference type="ARBA" id="ARBA00023163"/>
    </source>
</evidence>
<keyword evidence="4" id="KW-0804">Transcription</keyword>
<dbReference type="Gene3D" id="1.10.10.10">
    <property type="entry name" value="Winged helix-like DNA-binding domain superfamily/Winged helix DNA-binding domain"/>
    <property type="match status" value="1"/>
</dbReference>
<dbReference type="OrthoDB" id="79118at2"/>
<name>A0A1H6C9W3_9ACTN</name>
<dbReference type="PANTHER" id="PTHR30346:SF0">
    <property type="entry name" value="HCA OPERON TRANSCRIPTIONAL ACTIVATOR HCAR"/>
    <property type="match status" value="1"/>
</dbReference>
<dbReference type="FunFam" id="1.10.10.10:FF:000001">
    <property type="entry name" value="LysR family transcriptional regulator"/>
    <property type="match status" value="1"/>
</dbReference>
<dbReference type="AlphaFoldDB" id="A0A1H6C9W3"/>
<dbReference type="GO" id="GO:0003677">
    <property type="term" value="F:DNA binding"/>
    <property type="evidence" value="ECO:0007669"/>
    <property type="project" value="UniProtKB-KW"/>
</dbReference>
<evidence type="ECO:0000256" key="2">
    <source>
        <dbReference type="ARBA" id="ARBA00023015"/>
    </source>
</evidence>
<evidence type="ECO:0000256" key="3">
    <source>
        <dbReference type="ARBA" id="ARBA00023125"/>
    </source>
</evidence>
<organism evidence="6 7">
    <name type="scientific">Thermomonospora echinospora</name>
    <dbReference type="NCBI Taxonomy" id="1992"/>
    <lineage>
        <taxon>Bacteria</taxon>
        <taxon>Bacillati</taxon>
        <taxon>Actinomycetota</taxon>
        <taxon>Actinomycetes</taxon>
        <taxon>Streptosporangiales</taxon>
        <taxon>Thermomonosporaceae</taxon>
        <taxon>Thermomonospora</taxon>
    </lineage>
</organism>
<feature type="domain" description="HTH lysR-type" evidence="5">
    <location>
        <begin position="4"/>
        <end position="61"/>
    </location>
</feature>
<evidence type="ECO:0000313" key="7">
    <source>
        <dbReference type="Proteomes" id="UP000236723"/>
    </source>
</evidence>
<keyword evidence="3 6" id="KW-0238">DNA-binding</keyword>
<dbReference type="EMBL" id="FNVO01000009">
    <property type="protein sequence ID" value="SEG69789.1"/>
    <property type="molecule type" value="Genomic_DNA"/>
</dbReference>
<evidence type="ECO:0000256" key="1">
    <source>
        <dbReference type="ARBA" id="ARBA00009437"/>
    </source>
</evidence>
<comment type="similarity">
    <text evidence="1">Belongs to the LysR transcriptional regulatory family.</text>
</comment>
<evidence type="ECO:0000313" key="6">
    <source>
        <dbReference type="EMBL" id="SEG69789.1"/>
    </source>
</evidence>
<dbReference type="PROSITE" id="PS50931">
    <property type="entry name" value="HTH_LYSR"/>
    <property type="match status" value="1"/>
</dbReference>
<dbReference type="Pfam" id="PF03466">
    <property type="entry name" value="LysR_substrate"/>
    <property type="match status" value="1"/>
</dbReference>
<dbReference type="Gene3D" id="3.40.190.10">
    <property type="entry name" value="Periplasmic binding protein-like II"/>
    <property type="match status" value="2"/>
</dbReference>
<dbReference type="InterPro" id="IPR000847">
    <property type="entry name" value="LysR_HTH_N"/>
</dbReference>
<dbReference type="CDD" id="cd08414">
    <property type="entry name" value="PBP2_LTTR_aromatics_like"/>
    <property type="match status" value="1"/>
</dbReference>
<dbReference type="InterPro" id="IPR005119">
    <property type="entry name" value="LysR_subst-bd"/>
</dbReference>
<sequence>MTRMDLRELECFLVLSRELHFGRTAERLYLSQSRVSQLLRSLEHRVGAPLVERTSRRVRLTPLGERFLEDVRPAFESLHEAMERARAAARGVDGTLRVGFVGTPNAAVMGTVLAFQEGGHGTEVEVVELPLADPFGQVRSGEVDAAFVCLPVAEPGLVVGPTFPAQPVTVAVSRTHPLAGRAAVHVEELADHPLIQIADPAPRYWAEIFSPAVTPAGRPIPRGPVVATLQEALTMIAAGRGGLLFCASTAAYHCRPDTTFVPVEGLPESRFGVVWRCAGENARIRALACAATAAATNSA</sequence>
<dbReference type="PANTHER" id="PTHR30346">
    <property type="entry name" value="TRANSCRIPTIONAL DUAL REGULATOR HCAR-RELATED"/>
    <property type="match status" value="1"/>
</dbReference>
<dbReference type="GO" id="GO:0032993">
    <property type="term" value="C:protein-DNA complex"/>
    <property type="evidence" value="ECO:0007669"/>
    <property type="project" value="TreeGrafter"/>
</dbReference>
<gene>
    <name evidence="6" type="ORF">SAMN04489712_109115</name>
</gene>
<dbReference type="InterPro" id="IPR036390">
    <property type="entry name" value="WH_DNA-bd_sf"/>
</dbReference>
<proteinExistence type="inferred from homology"/>
<dbReference type="SUPFAM" id="SSF53850">
    <property type="entry name" value="Periplasmic binding protein-like II"/>
    <property type="match status" value="1"/>
</dbReference>
<dbReference type="Pfam" id="PF00126">
    <property type="entry name" value="HTH_1"/>
    <property type="match status" value="1"/>
</dbReference>